<keyword evidence="3" id="KW-1185">Reference proteome</keyword>
<feature type="region of interest" description="Disordered" evidence="1">
    <location>
        <begin position="1"/>
        <end position="29"/>
    </location>
</feature>
<dbReference type="AlphaFoldDB" id="A0A8J2K7S4"/>
<accession>A0A8J2K7S4</accession>
<name>A0A8J2K7S4_9HEXA</name>
<reference evidence="2" key="1">
    <citation type="submission" date="2021-06" db="EMBL/GenBank/DDBJ databases">
        <authorList>
            <person name="Hodson N. C."/>
            <person name="Mongue J. A."/>
            <person name="Jaron S. K."/>
        </authorList>
    </citation>
    <scope>NUCLEOTIDE SEQUENCE</scope>
</reference>
<feature type="non-terminal residue" evidence="2">
    <location>
        <position position="29"/>
    </location>
</feature>
<sequence length="29" mass="3060">MEVENEAAAMDITDSKDCNNAAIDMEDGG</sequence>
<dbReference type="EMBL" id="CAJVCH010251524">
    <property type="protein sequence ID" value="CAG7733587.1"/>
    <property type="molecule type" value="Genomic_DNA"/>
</dbReference>
<dbReference type="Proteomes" id="UP000708208">
    <property type="component" value="Unassembled WGS sequence"/>
</dbReference>
<protein>
    <submittedName>
        <fullName evidence="2">Uncharacterized protein</fullName>
    </submittedName>
</protein>
<gene>
    <name evidence="2" type="ORF">AFUS01_LOCUS22019</name>
</gene>
<comment type="caution">
    <text evidence="2">The sequence shown here is derived from an EMBL/GenBank/DDBJ whole genome shotgun (WGS) entry which is preliminary data.</text>
</comment>
<organism evidence="2 3">
    <name type="scientific">Allacma fusca</name>
    <dbReference type="NCBI Taxonomy" id="39272"/>
    <lineage>
        <taxon>Eukaryota</taxon>
        <taxon>Metazoa</taxon>
        <taxon>Ecdysozoa</taxon>
        <taxon>Arthropoda</taxon>
        <taxon>Hexapoda</taxon>
        <taxon>Collembola</taxon>
        <taxon>Symphypleona</taxon>
        <taxon>Sminthuridae</taxon>
        <taxon>Allacma</taxon>
    </lineage>
</organism>
<evidence type="ECO:0000313" key="2">
    <source>
        <dbReference type="EMBL" id="CAG7733587.1"/>
    </source>
</evidence>
<proteinExistence type="predicted"/>
<evidence type="ECO:0000256" key="1">
    <source>
        <dbReference type="SAM" id="MobiDB-lite"/>
    </source>
</evidence>
<evidence type="ECO:0000313" key="3">
    <source>
        <dbReference type="Proteomes" id="UP000708208"/>
    </source>
</evidence>